<keyword evidence="2" id="KW-0812">Transmembrane</keyword>
<keyword evidence="2" id="KW-0472">Membrane</keyword>
<organism evidence="3 4">
    <name type="scientific">Macrostomum lignano</name>
    <dbReference type="NCBI Taxonomy" id="282301"/>
    <lineage>
        <taxon>Eukaryota</taxon>
        <taxon>Metazoa</taxon>
        <taxon>Spiralia</taxon>
        <taxon>Lophotrochozoa</taxon>
        <taxon>Platyhelminthes</taxon>
        <taxon>Rhabditophora</taxon>
        <taxon>Macrostomorpha</taxon>
        <taxon>Macrostomida</taxon>
        <taxon>Macrostomidae</taxon>
        <taxon>Macrostomum</taxon>
    </lineage>
</organism>
<dbReference type="Pfam" id="PF04488">
    <property type="entry name" value="Gly_transf_sug"/>
    <property type="match status" value="1"/>
</dbReference>
<dbReference type="GO" id="GO:0016020">
    <property type="term" value="C:membrane"/>
    <property type="evidence" value="ECO:0007669"/>
    <property type="project" value="GOC"/>
</dbReference>
<dbReference type="Gene3D" id="3.90.550.20">
    <property type="match status" value="1"/>
</dbReference>
<dbReference type="Proteomes" id="UP000215902">
    <property type="component" value="Unassembled WGS sequence"/>
</dbReference>
<reference evidence="3 4" key="1">
    <citation type="submission" date="2017-06" db="EMBL/GenBank/DDBJ databases">
        <title>A platform for efficient transgenesis in Macrostomum lignano, a flatworm model organism for stem cell research.</title>
        <authorList>
            <person name="Berezikov E."/>
        </authorList>
    </citation>
    <scope>NUCLEOTIDE SEQUENCE [LARGE SCALE GENOMIC DNA]</scope>
    <source>
        <strain evidence="3">DV1</strain>
        <tissue evidence="3">Whole organism</tissue>
    </source>
</reference>
<dbReference type="AlphaFoldDB" id="A0A267EK40"/>
<dbReference type="OrthoDB" id="9997758at2759"/>
<keyword evidence="1" id="KW-0808">Transferase</keyword>
<accession>A0A267EK40</accession>
<keyword evidence="2" id="KW-1133">Transmembrane helix</keyword>
<dbReference type="PANTHER" id="PTHR32385:SF15">
    <property type="entry name" value="INOSITOL PHOSPHOCERAMIDE MANNOSYLTRANSFERASE 1"/>
    <property type="match status" value="1"/>
</dbReference>
<dbReference type="InterPro" id="IPR029044">
    <property type="entry name" value="Nucleotide-diphossugar_trans"/>
</dbReference>
<evidence type="ECO:0000313" key="4">
    <source>
        <dbReference type="Proteomes" id="UP000215902"/>
    </source>
</evidence>
<keyword evidence="4" id="KW-1185">Reference proteome</keyword>
<proteinExistence type="predicted"/>
<evidence type="ECO:0000256" key="2">
    <source>
        <dbReference type="SAM" id="Phobius"/>
    </source>
</evidence>
<evidence type="ECO:0000256" key="1">
    <source>
        <dbReference type="ARBA" id="ARBA00022679"/>
    </source>
</evidence>
<dbReference type="STRING" id="282301.A0A267EK40"/>
<comment type="caution">
    <text evidence="3">The sequence shown here is derived from an EMBL/GenBank/DDBJ whole genome shotgun (WGS) entry which is preliminary data.</text>
</comment>
<dbReference type="GO" id="GO:0051999">
    <property type="term" value="P:mannosyl-inositol phosphorylceramide biosynthetic process"/>
    <property type="evidence" value="ECO:0007669"/>
    <property type="project" value="TreeGrafter"/>
</dbReference>
<gene>
    <name evidence="3" type="ORF">BOX15_Mlig004145g1</name>
</gene>
<sequence>MRLTCLQWRRRNSQQQLLWALLTGASALLTLVVLFGPLQSPFRYWGRPPPLVHQMCSDLGSIPRQYRPYAESWLTSHPRHRYLLWTDSGLRRLLARHYPEAANWTRRLLRSRLEFSDVARYYLLLHYGGIYADLDVRARRQLPAYLDSLANRKSAACGCYLGQEPVAHAVLLFGLPWLPSNALMACSPGHSFLRFVTDLLPLYVSRRASALPGEGESRLGGFGANKYTGPLMLYRFLRKFERQRQCKPSDPSCSVCLMEPEATMPYVDPSQRDLLRERCRAALSRRSLLPSLTSNALRANFCAGPGAGAIDWLAGTPRNGNGGMVFAEHDFLHLAYGNRRPSQVLNASQLSAEYPGRVTLVTEELP</sequence>
<dbReference type="GO" id="GO:0000030">
    <property type="term" value="F:mannosyltransferase activity"/>
    <property type="evidence" value="ECO:0007669"/>
    <property type="project" value="TreeGrafter"/>
</dbReference>
<name>A0A267EK40_9PLAT</name>
<evidence type="ECO:0000313" key="3">
    <source>
        <dbReference type="EMBL" id="PAA61883.1"/>
    </source>
</evidence>
<dbReference type="InterPro" id="IPR051706">
    <property type="entry name" value="Glycosyltransferase_domain"/>
</dbReference>
<feature type="transmembrane region" description="Helical" evidence="2">
    <location>
        <begin position="17"/>
        <end position="38"/>
    </location>
</feature>
<dbReference type="InterPro" id="IPR007577">
    <property type="entry name" value="GlycoTrfase_DXD_sugar-bd_CS"/>
</dbReference>
<dbReference type="SUPFAM" id="SSF53448">
    <property type="entry name" value="Nucleotide-diphospho-sugar transferases"/>
    <property type="match status" value="1"/>
</dbReference>
<dbReference type="EMBL" id="NIVC01001989">
    <property type="protein sequence ID" value="PAA61883.1"/>
    <property type="molecule type" value="Genomic_DNA"/>
</dbReference>
<dbReference type="PANTHER" id="PTHR32385">
    <property type="entry name" value="MANNOSYL PHOSPHORYLINOSITOL CERAMIDE SYNTHASE"/>
    <property type="match status" value="1"/>
</dbReference>
<protein>
    <submittedName>
        <fullName evidence="3">Uncharacterized protein</fullName>
    </submittedName>
</protein>